<feature type="compositionally biased region" description="Polar residues" evidence="1">
    <location>
        <begin position="101"/>
        <end position="126"/>
    </location>
</feature>
<proteinExistence type="predicted"/>
<keyword evidence="4" id="KW-1185">Reference proteome</keyword>
<evidence type="ECO:0008006" key="5">
    <source>
        <dbReference type="Google" id="ProtNLM"/>
    </source>
</evidence>
<feature type="transmembrane region" description="Helical" evidence="2">
    <location>
        <begin position="12"/>
        <end position="34"/>
    </location>
</feature>
<protein>
    <recommendedName>
        <fullName evidence="5">SLA1 homology domain-containing protein</fullName>
    </recommendedName>
</protein>
<sequence length="1373" mass="156448">MIRAQLTQRPKQLRFGGLIRIFFLIMLCLIPSLVQAEQRVWTSADGKNQVEGELLGTTDKVVILKKRSDETLHTVPFSMLSVKDQEYVREKYPKIFPADQNRPTGSTTMDETKSASPEMQGVKTSQAEKALQDNRFQWEQVSKVLPQFQPMLIDGAAVISPRTQLISRKQQANLQISADYIGAILCYLADREGYELLAQKLKEKGVVGAFNTTTGEDRERIDQCFNLFGKLYKLFYSKEANKQYSDLRYSEINDFDKGIHISKLVRKFDQNFQKINYQGEEIPVAVFTGADLDHYREGIGEFPLSIRGSYRPLVIGGRNSLKLNYLNSPDVPTGIQKTPAEAREFARQVEGKEFAFRTDLVLKYPRYEKNPDVLESYNDLLMNAKIIGLSLVNIADPSQVIQKWEMEQPVVIAGEQADADKQDLAQKMQRLAKEHQLVLWGDYPAVRVDLSYNSNGPIVGSDPVRFTHMLDRVALGLDPNHLSPVFIATHFPETIGRLITVSTNRVGGIRTAKWFGDNEFDKRASQQQFQQAYADKLRHYAVDLPIRFVEIQKVVLGKNSNYDFERGGVLINHRLVNGRFPGLTTCSFNHKTEKIDRRSRPCFVQEFLPLTAEQARPLFSGIQQGYNLDAYVTRIVTWDRLQLEEYQDEQLPPVSVSQESFELYRDPQLKQHIASLESKQVPPPVLSDAKGKIFPGPNQPLDLDQSTLYFLKQEAEGHNAEADELTKLFDDYRHHNKSYTSTVRDALLQLTRAEEEYSEYGTARNGYSAGKPEEKQQAIQKWKEAQAKVNQLFQQPPSSFFPASIDQRDLDERQFPVLREKWQKWMRQCIASTKRHFVVHAEVKLDQQLRDVQLLISRQNPPNPYTWSPTKTLIDEGVPANRLVVLNYQDSNMVISHTPCLQLTQPLEDVLDRVPDQIRDLIIDQQNGTARVELVVAVGKTTLLPHTDENQRGGLLLETEVKQLRLFTDRKYNRELIYEVELNPVANSTKTGSVSVLRSKTAAPDAEKMQQTKSEKVEALTPAASLRLIARYLPELTRENSGVLMFNRWRQETDFLSKRDQSKYGIVPEHGLYFRSQTSAPTVQQLNVEGEAFVKWLNRPESLPGSRYSLRFETKFADLSDEVKGYRQALVSVREFDGSMQYSQIMFHIGSEIKSAKRSIETNKYMEKNFPERPKSGGGGFGGSGGSLGLGKQPTDSSQTAQVSEKNKKILQEIEELTRLEQYLSSAPPVFILRDIGNQYGLTNLRGNLQVYGTSSLEEERLQKIYEPIFPTLNMSHQIVLPAGLQIKPGNRKWEVEVEFEVKSAKSQETPPELFDPKLSGKYSDKLSRKDHGKYVVFDVDVKAAWLIDKQTGKRAHKLKLVPNLQQAKQAAD</sequence>
<keyword evidence="2" id="KW-0812">Transmembrane</keyword>
<dbReference type="EMBL" id="CP042910">
    <property type="protein sequence ID" value="QEG17369.1"/>
    <property type="molecule type" value="Genomic_DNA"/>
</dbReference>
<keyword evidence="2" id="KW-0472">Membrane</keyword>
<reference evidence="3 4" key="1">
    <citation type="submission" date="2019-08" db="EMBL/GenBank/DDBJ databases">
        <title>Deep-cultivation of Planctomycetes and their phenomic and genomic characterization uncovers novel biology.</title>
        <authorList>
            <person name="Wiegand S."/>
            <person name="Jogler M."/>
            <person name="Boedeker C."/>
            <person name="Pinto D."/>
            <person name="Vollmers J."/>
            <person name="Rivas-Marin E."/>
            <person name="Kohn T."/>
            <person name="Peeters S.H."/>
            <person name="Heuer A."/>
            <person name="Rast P."/>
            <person name="Oberbeckmann S."/>
            <person name="Bunk B."/>
            <person name="Jeske O."/>
            <person name="Meyerdierks A."/>
            <person name="Storesund J.E."/>
            <person name="Kallscheuer N."/>
            <person name="Luecker S."/>
            <person name="Lage O.M."/>
            <person name="Pohl T."/>
            <person name="Merkel B.J."/>
            <person name="Hornburger P."/>
            <person name="Mueller R.-W."/>
            <person name="Bruemmer F."/>
            <person name="Labrenz M."/>
            <person name="Spormann A.M."/>
            <person name="Op den Camp H."/>
            <person name="Overmann J."/>
            <person name="Amann R."/>
            <person name="Jetten M.S.M."/>
            <person name="Mascher T."/>
            <person name="Medema M.H."/>
            <person name="Devos D.P."/>
            <person name="Kaster A.-K."/>
            <person name="Ovreas L."/>
            <person name="Rohde M."/>
            <person name="Galperin M.Y."/>
            <person name="Jogler C."/>
        </authorList>
    </citation>
    <scope>NUCLEOTIDE SEQUENCE [LARGE SCALE GENOMIC DNA]</scope>
    <source>
        <strain evidence="3 4">DSM 8797</strain>
    </source>
</reference>
<gene>
    <name evidence="3" type="ORF">GmarT_32490</name>
</gene>
<evidence type="ECO:0000313" key="4">
    <source>
        <dbReference type="Proteomes" id="UP000322887"/>
    </source>
</evidence>
<feature type="region of interest" description="Disordered" evidence="1">
    <location>
        <begin position="1168"/>
        <end position="1205"/>
    </location>
</feature>
<feature type="compositionally biased region" description="Gly residues" evidence="1">
    <location>
        <begin position="1176"/>
        <end position="1189"/>
    </location>
</feature>
<accession>A0ABX5YNP3</accession>
<name>A0ABX5YNP3_9PLAN</name>
<keyword evidence="2" id="KW-1133">Transmembrane helix</keyword>
<evidence type="ECO:0000256" key="2">
    <source>
        <dbReference type="SAM" id="Phobius"/>
    </source>
</evidence>
<dbReference type="GeneID" id="98647767"/>
<feature type="compositionally biased region" description="Polar residues" evidence="1">
    <location>
        <begin position="1194"/>
        <end position="1204"/>
    </location>
</feature>
<feature type="region of interest" description="Disordered" evidence="1">
    <location>
        <begin position="98"/>
        <end position="126"/>
    </location>
</feature>
<organism evidence="3 4">
    <name type="scientific">Gimesia maris</name>
    <dbReference type="NCBI Taxonomy" id="122"/>
    <lineage>
        <taxon>Bacteria</taxon>
        <taxon>Pseudomonadati</taxon>
        <taxon>Planctomycetota</taxon>
        <taxon>Planctomycetia</taxon>
        <taxon>Planctomycetales</taxon>
        <taxon>Planctomycetaceae</taxon>
        <taxon>Gimesia</taxon>
    </lineage>
</organism>
<dbReference type="Gene3D" id="2.30.30.700">
    <property type="entry name" value="SLA1 homology domain 1"/>
    <property type="match status" value="1"/>
</dbReference>
<evidence type="ECO:0000313" key="3">
    <source>
        <dbReference type="EMBL" id="QEG17369.1"/>
    </source>
</evidence>
<evidence type="ECO:0000256" key="1">
    <source>
        <dbReference type="SAM" id="MobiDB-lite"/>
    </source>
</evidence>
<dbReference type="RefSeq" id="WP_002643549.1">
    <property type="nucleotide sequence ID" value="NZ_CP042910.1"/>
</dbReference>
<dbReference type="Proteomes" id="UP000322887">
    <property type="component" value="Chromosome"/>
</dbReference>